<gene>
    <name evidence="1" type="ORF">D6C00_12655</name>
</gene>
<evidence type="ECO:0000313" key="2">
    <source>
        <dbReference type="Proteomes" id="UP000287798"/>
    </source>
</evidence>
<dbReference type="EMBL" id="QZMU01000001">
    <property type="protein sequence ID" value="RRQ22693.1"/>
    <property type="molecule type" value="Genomic_DNA"/>
</dbReference>
<accession>A0A426QLP1</accession>
<reference evidence="1 2" key="1">
    <citation type="journal article" date="2010" name="Int. J. Syst. Evol. Microbiol.">
        <title>Thiohalobacter thiocyanaticus gen. nov., sp. nov., a moderately halophilic, sulfur-oxidizing gammaproteobacterium from hypersaline lakes, that utilizes thiocyanate.</title>
        <authorList>
            <person name="Sorokin D.Y."/>
            <person name="Kovaleva O.L."/>
            <person name="Tourova T.P."/>
            <person name="Muyzer G."/>
        </authorList>
    </citation>
    <scope>NUCLEOTIDE SEQUENCE [LARGE SCALE GENOMIC DNA]</scope>
    <source>
        <strain evidence="1 2">Hrh1</strain>
    </source>
</reference>
<organism evidence="1 2">
    <name type="scientific">Thiohalobacter thiocyanaticus</name>
    <dbReference type="NCBI Taxonomy" id="585455"/>
    <lineage>
        <taxon>Bacteria</taxon>
        <taxon>Pseudomonadati</taxon>
        <taxon>Pseudomonadota</taxon>
        <taxon>Gammaproteobacteria</taxon>
        <taxon>Thiohalobacterales</taxon>
        <taxon>Thiohalobacteraceae</taxon>
        <taxon>Thiohalobacter</taxon>
    </lineage>
</organism>
<keyword evidence="2" id="KW-1185">Reference proteome</keyword>
<evidence type="ECO:0000313" key="1">
    <source>
        <dbReference type="EMBL" id="RRQ22693.1"/>
    </source>
</evidence>
<sequence>MIHVDGSSSLASRVWDMRRDRIDVIYLSYANIFRVFPVETSAKGNTFPAFRQQCLLCQARGRGMPRV</sequence>
<name>A0A426QLP1_9GAMM</name>
<dbReference type="Proteomes" id="UP000287798">
    <property type="component" value="Unassembled WGS sequence"/>
</dbReference>
<dbReference type="AlphaFoldDB" id="A0A426QLP1"/>
<comment type="caution">
    <text evidence="1">The sequence shown here is derived from an EMBL/GenBank/DDBJ whole genome shotgun (WGS) entry which is preliminary data.</text>
</comment>
<proteinExistence type="predicted"/>
<protein>
    <submittedName>
        <fullName evidence="1">Uncharacterized protein</fullName>
    </submittedName>
</protein>